<protein>
    <submittedName>
        <fullName evidence="5">S-layer homology domain-containing protein</fullName>
    </submittedName>
</protein>
<organism evidence="5 6">
    <name type="scientific">Tindallia magadiensis</name>
    <dbReference type="NCBI Taxonomy" id="69895"/>
    <lineage>
        <taxon>Bacteria</taxon>
        <taxon>Bacillati</taxon>
        <taxon>Bacillota</taxon>
        <taxon>Clostridia</taxon>
        <taxon>Peptostreptococcales</taxon>
        <taxon>Tindalliaceae</taxon>
        <taxon>Tindallia</taxon>
    </lineage>
</organism>
<feature type="signal peptide" evidence="3">
    <location>
        <begin position="1"/>
        <end position="23"/>
    </location>
</feature>
<reference evidence="6" key="1">
    <citation type="submission" date="2016-10" db="EMBL/GenBank/DDBJ databases">
        <authorList>
            <person name="Varghese N."/>
            <person name="Submissions S."/>
        </authorList>
    </citation>
    <scope>NUCLEOTIDE SEQUENCE [LARGE SCALE GENOMIC DNA]</scope>
    <source>
        <strain evidence="6">Z-7934</strain>
    </source>
</reference>
<gene>
    <name evidence="5" type="ORF">SAMN05192551_103109</name>
</gene>
<evidence type="ECO:0000256" key="3">
    <source>
        <dbReference type="SAM" id="SignalP"/>
    </source>
</evidence>
<evidence type="ECO:0000313" key="6">
    <source>
        <dbReference type="Proteomes" id="UP000199287"/>
    </source>
</evidence>
<feature type="domain" description="SLH" evidence="4">
    <location>
        <begin position="21"/>
        <end position="89"/>
    </location>
</feature>
<evidence type="ECO:0000256" key="2">
    <source>
        <dbReference type="SAM" id="MobiDB-lite"/>
    </source>
</evidence>
<dbReference type="AlphaFoldDB" id="A0A1I3D1E2"/>
<evidence type="ECO:0000256" key="1">
    <source>
        <dbReference type="ARBA" id="ARBA00022737"/>
    </source>
</evidence>
<feature type="domain" description="SLH" evidence="4">
    <location>
        <begin position="167"/>
        <end position="230"/>
    </location>
</feature>
<keyword evidence="3" id="KW-0732">Signal</keyword>
<dbReference type="EMBL" id="FOQA01000003">
    <property type="protein sequence ID" value="SFH80532.1"/>
    <property type="molecule type" value="Genomic_DNA"/>
</dbReference>
<dbReference type="Proteomes" id="UP000199287">
    <property type="component" value="Unassembled WGS sequence"/>
</dbReference>
<feature type="chain" id="PRO_5011716151" evidence="3">
    <location>
        <begin position="24"/>
        <end position="649"/>
    </location>
</feature>
<dbReference type="PROSITE" id="PS51272">
    <property type="entry name" value="SLH"/>
    <property type="match status" value="2"/>
</dbReference>
<sequence length="649" mass="74929">MKKKATIALAFIMLFTSMVPAFAVEFTDISGHWGRNHIQRMADKGIVSGSEDPNTGRRVYKPDDPVTKVEAIVMLYSMLRETEQLISQNDHTSRYRSIMTSADIPEWAMRQVAYAIEAEIISTTDLAGFMKDAEPSPEQQSAAREEVAIYFGKAMDTEEEADRTATSLDFKDTEQISSNALPYVNLLVEKDVISGDTENNFNPRQTITRAEMAALLSKAVEALEDSDPIVIQLPDREDEDEDEDEDDDERDDDRRNWTRKEGEIQRVNTDTGLIYITFEDEDDVELYKVDRNTEILIRSIEHELISLKRDMKGEFTINERDELIRIDIEPRRSRFTGYLRVITDLSTHYAIVVESRGDSDNRRSFRITDDSEIIIDGSSSRASRLEKDELVTVEYNDLDVIRIENDYDDGRDDEVEGILEGPVSFSSYPYTIQVRKHNRRSEEYKLDDNPTVRVDNRRGYLEDLSRGDIVEMELNRDGYVTRIDAISFDRETKYEGTIQQITLGRTDTITIMDDDREERTFELAEGVDVFIDNDRSSLSDLRVNAKVELHLEGGRVVEIEADRLPRSDRVLQGTIDRLDDRRDILTLEHISQQTDRYIKTSVYVTRDTVIVGRDNRNIDFTRLRRDDEVLINGHYSNNDFIADRIFVID</sequence>
<evidence type="ECO:0000313" key="5">
    <source>
        <dbReference type="EMBL" id="SFH80532.1"/>
    </source>
</evidence>
<evidence type="ECO:0000259" key="4">
    <source>
        <dbReference type="PROSITE" id="PS51272"/>
    </source>
</evidence>
<accession>A0A1I3D1E2</accession>
<proteinExistence type="predicted"/>
<dbReference type="OrthoDB" id="2065578at2"/>
<keyword evidence="6" id="KW-1185">Reference proteome</keyword>
<dbReference type="RefSeq" id="WP_093371067.1">
    <property type="nucleotide sequence ID" value="NZ_FOQA01000003.1"/>
</dbReference>
<dbReference type="InterPro" id="IPR051465">
    <property type="entry name" value="Cell_Envelope_Struct_Comp"/>
</dbReference>
<dbReference type="PANTHER" id="PTHR43308:SF5">
    <property type="entry name" value="S-LAYER PROTEIN _ PEPTIDOGLYCAN ENDO-BETA-N-ACETYLGLUCOSAMINIDASE"/>
    <property type="match status" value="1"/>
</dbReference>
<dbReference type="InterPro" id="IPR001119">
    <property type="entry name" value="SLH_dom"/>
</dbReference>
<dbReference type="STRING" id="69895.SAMN05192551_103109"/>
<feature type="compositionally biased region" description="Acidic residues" evidence="2">
    <location>
        <begin position="236"/>
        <end position="251"/>
    </location>
</feature>
<dbReference type="PANTHER" id="PTHR43308">
    <property type="entry name" value="OUTER MEMBRANE PROTEIN ALPHA-RELATED"/>
    <property type="match status" value="1"/>
</dbReference>
<feature type="region of interest" description="Disordered" evidence="2">
    <location>
        <begin position="227"/>
        <end position="257"/>
    </location>
</feature>
<keyword evidence="1" id="KW-0677">Repeat</keyword>
<name>A0A1I3D1E2_9FIRM</name>
<dbReference type="Pfam" id="PF00395">
    <property type="entry name" value="SLH"/>
    <property type="match status" value="2"/>
</dbReference>